<keyword evidence="3" id="KW-0804">Transcription</keyword>
<dbReference type="InterPro" id="IPR024097">
    <property type="entry name" value="bHLH_ZIP_TF"/>
</dbReference>
<dbReference type="PANTHER" id="PTHR12565">
    <property type="entry name" value="STEROL REGULATORY ELEMENT-BINDING PROTEIN"/>
    <property type="match status" value="1"/>
</dbReference>
<feature type="compositionally biased region" description="Basic residues" evidence="5">
    <location>
        <begin position="31"/>
        <end position="43"/>
    </location>
</feature>
<dbReference type="SUPFAM" id="SSF47459">
    <property type="entry name" value="HLH, helix-loop-helix DNA-binding domain"/>
    <property type="match status" value="1"/>
</dbReference>
<evidence type="ECO:0000259" key="6">
    <source>
        <dbReference type="PROSITE" id="PS50888"/>
    </source>
</evidence>
<comment type="caution">
    <text evidence="7">The sequence shown here is derived from an EMBL/GenBank/DDBJ whole genome shotgun (WGS) entry which is preliminary data.</text>
</comment>
<feature type="domain" description="BHLH" evidence="6">
    <location>
        <begin position="61"/>
        <end position="110"/>
    </location>
</feature>
<evidence type="ECO:0000256" key="1">
    <source>
        <dbReference type="ARBA" id="ARBA00004123"/>
    </source>
</evidence>
<name>A0AAD6R9C4_9ROSI</name>
<dbReference type="EMBL" id="JAQIZT010000003">
    <property type="protein sequence ID" value="KAJ7004563.1"/>
    <property type="molecule type" value="Genomic_DNA"/>
</dbReference>
<evidence type="ECO:0000256" key="2">
    <source>
        <dbReference type="ARBA" id="ARBA00023015"/>
    </source>
</evidence>
<dbReference type="AlphaFoldDB" id="A0AAD6R9C4"/>
<proteinExistence type="predicted"/>
<dbReference type="PANTHER" id="PTHR12565:SF465">
    <property type="entry name" value="TRANSCRIPTION FACTOR BHLH49-LIKE"/>
    <property type="match status" value="1"/>
</dbReference>
<organism evidence="7 8">
    <name type="scientific">Populus alba x Populus x berolinensis</name>
    <dbReference type="NCBI Taxonomy" id="444605"/>
    <lineage>
        <taxon>Eukaryota</taxon>
        <taxon>Viridiplantae</taxon>
        <taxon>Streptophyta</taxon>
        <taxon>Embryophyta</taxon>
        <taxon>Tracheophyta</taxon>
        <taxon>Spermatophyta</taxon>
        <taxon>Magnoliopsida</taxon>
        <taxon>eudicotyledons</taxon>
        <taxon>Gunneridae</taxon>
        <taxon>Pentapetalae</taxon>
        <taxon>rosids</taxon>
        <taxon>fabids</taxon>
        <taxon>Malpighiales</taxon>
        <taxon>Salicaceae</taxon>
        <taxon>Saliceae</taxon>
        <taxon>Populus</taxon>
    </lineage>
</organism>
<evidence type="ECO:0000313" key="8">
    <source>
        <dbReference type="Proteomes" id="UP001164929"/>
    </source>
</evidence>
<keyword evidence="4" id="KW-0539">Nucleus</keyword>
<dbReference type="GO" id="GO:0003700">
    <property type="term" value="F:DNA-binding transcription factor activity"/>
    <property type="evidence" value="ECO:0007669"/>
    <property type="project" value="TreeGrafter"/>
</dbReference>
<dbReference type="PROSITE" id="PS50888">
    <property type="entry name" value="BHLH"/>
    <property type="match status" value="1"/>
</dbReference>
<dbReference type="GO" id="GO:0005634">
    <property type="term" value="C:nucleus"/>
    <property type="evidence" value="ECO:0007669"/>
    <property type="project" value="UniProtKB-SubCell"/>
</dbReference>
<evidence type="ECO:0000256" key="4">
    <source>
        <dbReference type="ARBA" id="ARBA00023242"/>
    </source>
</evidence>
<dbReference type="Gene3D" id="4.10.280.10">
    <property type="entry name" value="Helix-loop-helix DNA-binding domain"/>
    <property type="match status" value="1"/>
</dbReference>
<evidence type="ECO:0000313" key="7">
    <source>
        <dbReference type="EMBL" id="KAJ7004563.1"/>
    </source>
</evidence>
<reference evidence="7" key="1">
    <citation type="journal article" date="2023" name="Mol. Ecol. Resour.">
        <title>Chromosome-level genome assembly of a triploid poplar Populus alba 'Berolinensis'.</title>
        <authorList>
            <person name="Chen S."/>
            <person name="Yu Y."/>
            <person name="Wang X."/>
            <person name="Wang S."/>
            <person name="Zhang T."/>
            <person name="Zhou Y."/>
            <person name="He R."/>
            <person name="Meng N."/>
            <person name="Wang Y."/>
            <person name="Liu W."/>
            <person name="Liu Z."/>
            <person name="Liu J."/>
            <person name="Guo Q."/>
            <person name="Huang H."/>
            <person name="Sederoff R.R."/>
            <person name="Wang G."/>
            <person name="Qu G."/>
            <person name="Chen S."/>
        </authorList>
    </citation>
    <scope>NUCLEOTIDE SEQUENCE</scope>
    <source>
        <strain evidence="7">SC-2020</strain>
    </source>
</reference>
<evidence type="ECO:0000256" key="5">
    <source>
        <dbReference type="SAM" id="MobiDB-lite"/>
    </source>
</evidence>
<keyword evidence="2" id="KW-0805">Transcription regulation</keyword>
<protein>
    <recommendedName>
        <fullName evidence="6">BHLH domain-containing protein</fullName>
    </recommendedName>
</protein>
<sequence length="119" mass="13451">MTTLLYFVGCDQVKRESKRQKLNPNSSVSRNAKRVRPAKKQKKVPVEPPTGYVHVRARRGEATDSHSLAERVRRERISSRMKLLQSLVPGCDTVNIISKSSANTDYSVFISIGCHIINR</sequence>
<accession>A0AAD6R9C4</accession>
<comment type="subcellular location">
    <subcellularLocation>
        <location evidence="1">Nucleus</location>
    </subcellularLocation>
</comment>
<dbReference type="GO" id="GO:0046983">
    <property type="term" value="F:protein dimerization activity"/>
    <property type="evidence" value="ECO:0007669"/>
    <property type="project" value="InterPro"/>
</dbReference>
<gene>
    <name evidence="7" type="ORF">NC653_009416</name>
</gene>
<dbReference type="InterPro" id="IPR036638">
    <property type="entry name" value="HLH_DNA-bd_sf"/>
</dbReference>
<dbReference type="Proteomes" id="UP001164929">
    <property type="component" value="Chromosome 3"/>
</dbReference>
<feature type="region of interest" description="Disordered" evidence="5">
    <location>
        <begin position="16"/>
        <end position="49"/>
    </location>
</feature>
<dbReference type="Pfam" id="PF00010">
    <property type="entry name" value="HLH"/>
    <property type="match status" value="1"/>
</dbReference>
<dbReference type="InterPro" id="IPR011598">
    <property type="entry name" value="bHLH_dom"/>
</dbReference>
<evidence type="ECO:0000256" key="3">
    <source>
        <dbReference type="ARBA" id="ARBA00023163"/>
    </source>
</evidence>
<keyword evidence="8" id="KW-1185">Reference proteome</keyword>